<evidence type="ECO:0000256" key="4">
    <source>
        <dbReference type="ARBA" id="ARBA00022722"/>
    </source>
</evidence>
<keyword evidence="7" id="KW-0539">Nucleus</keyword>
<evidence type="ECO:0000256" key="1">
    <source>
        <dbReference type="ARBA" id="ARBA00001968"/>
    </source>
</evidence>
<dbReference type="Gene3D" id="3.30.200.20">
    <property type="entry name" value="Phosphorylase Kinase, domain 1"/>
    <property type="match status" value="1"/>
</dbReference>
<evidence type="ECO:0000256" key="6">
    <source>
        <dbReference type="ARBA" id="ARBA00022801"/>
    </source>
</evidence>
<dbReference type="EMBL" id="JACMSC010000001">
    <property type="protein sequence ID" value="KAG6537616.1"/>
    <property type="molecule type" value="Genomic_DNA"/>
</dbReference>
<evidence type="ECO:0000259" key="12">
    <source>
        <dbReference type="Pfam" id="PF26138"/>
    </source>
</evidence>
<evidence type="ECO:0000256" key="5">
    <source>
        <dbReference type="ARBA" id="ARBA00022723"/>
    </source>
</evidence>
<keyword evidence="9" id="KW-0472">Membrane</keyword>
<dbReference type="Proteomes" id="UP000734854">
    <property type="component" value="Unassembled WGS sequence"/>
</dbReference>
<keyword evidence="4" id="KW-0540">Nuclease</keyword>
<keyword evidence="6" id="KW-0378">Hydrolase</keyword>
<protein>
    <recommendedName>
        <fullName evidence="15">Myb/SANT-like domain-containing protein</fullName>
    </recommendedName>
</protein>
<feature type="domain" description="DDE Tnp4" evidence="11">
    <location>
        <begin position="181"/>
        <end position="340"/>
    </location>
</feature>
<keyword evidence="9" id="KW-1133">Transmembrane helix</keyword>
<feature type="domain" description="DUF8040" evidence="12">
    <location>
        <begin position="59"/>
        <end position="150"/>
    </location>
</feature>
<keyword evidence="9" id="KW-0812">Transmembrane</keyword>
<reference evidence="13 14" key="1">
    <citation type="submission" date="2020-08" db="EMBL/GenBank/DDBJ databases">
        <title>Plant Genome Project.</title>
        <authorList>
            <person name="Zhang R.-G."/>
        </authorList>
    </citation>
    <scope>NUCLEOTIDE SEQUENCE [LARGE SCALE GENOMIC DNA]</scope>
    <source>
        <tissue evidence="13">Rhizome</tissue>
    </source>
</reference>
<dbReference type="InterPro" id="IPR024752">
    <property type="entry name" value="Myb/SANT-like_dom"/>
</dbReference>
<dbReference type="GO" id="GO:0004518">
    <property type="term" value="F:nuclease activity"/>
    <property type="evidence" value="ECO:0007669"/>
    <property type="project" value="UniProtKB-KW"/>
</dbReference>
<feature type="compositionally biased region" description="Low complexity" evidence="8">
    <location>
        <begin position="601"/>
        <end position="613"/>
    </location>
</feature>
<feature type="transmembrane region" description="Helical" evidence="9">
    <location>
        <begin position="16"/>
        <end position="37"/>
    </location>
</feature>
<dbReference type="Pfam" id="PF13359">
    <property type="entry name" value="DDE_Tnp_4"/>
    <property type="match status" value="1"/>
</dbReference>
<evidence type="ECO:0000259" key="10">
    <source>
        <dbReference type="Pfam" id="PF12776"/>
    </source>
</evidence>
<comment type="caution">
    <text evidence="13">The sequence shown here is derived from an EMBL/GenBank/DDBJ whole genome shotgun (WGS) entry which is preliminary data.</text>
</comment>
<evidence type="ECO:0000259" key="11">
    <source>
        <dbReference type="Pfam" id="PF13359"/>
    </source>
</evidence>
<dbReference type="GO" id="GO:0016787">
    <property type="term" value="F:hydrolase activity"/>
    <property type="evidence" value="ECO:0007669"/>
    <property type="project" value="UniProtKB-KW"/>
</dbReference>
<keyword evidence="14" id="KW-1185">Reference proteome</keyword>
<comment type="subcellular location">
    <subcellularLocation>
        <location evidence="2">Nucleus</location>
    </subcellularLocation>
</comment>
<evidence type="ECO:0008006" key="15">
    <source>
        <dbReference type="Google" id="ProtNLM"/>
    </source>
</evidence>
<evidence type="ECO:0000256" key="3">
    <source>
        <dbReference type="ARBA" id="ARBA00006958"/>
    </source>
</evidence>
<dbReference type="PANTHER" id="PTHR22930">
    <property type="match status" value="1"/>
</dbReference>
<comment type="cofactor">
    <cofactor evidence="1">
        <name>a divalent metal cation</name>
        <dbReference type="ChEBI" id="CHEBI:60240"/>
    </cofactor>
</comment>
<evidence type="ECO:0000256" key="8">
    <source>
        <dbReference type="SAM" id="MobiDB-lite"/>
    </source>
</evidence>
<evidence type="ECO:0000256" key="2">
    <source>
        <dbReference type="ARBA" id="ARBA00004123"/>
    </source>
</evidence>
<dbReference type="Pfam" id="PF12776">
    <property type="entry name" value="Myb_DNA-bind_3"/>
    <property type="match status" value="1"/>
</dbReference>
<name>A0A8J5LZB8_ZINOF</name>
<evidence type="ECO:0000313" key="13">
    <source>
        <dbReference type="EMBL" id="KAG6537616.1"/>
    </source>
</evidence>
<accession>A0A8J5LZB8</accession>
<dbReference type="GO" id="GO:0005634">
    <property type="term" value="C:nucleus"/>
    <property type="evidence" value="ECO:0007669"/>
    <property type="project" value="UniProtKB-SubCell"/>
</dbReference>
<dbReference type="InterPro" id="IPR027806">
    <property type="entry name" value="HARBI1_dom"/>
</dbReference>
<dbReference type="InterPro" id="IPR045249">
    <property type="entry name" value="HARBI1-like"/>
</dbReference>
<dbReference type="PANTHER" id="PTHR22930:SF293">
    <property type="entry name" value="PROTEIN ALP1-LIKE"/>
    <property type="match status" value="1"/>
</dbReference>
<comment type="similarity">
    <text evidence="3">Belongs to the HARBI1 family.</text>
</comment>
<feature type="domain" description="Myb/SANT-like" evidence="10">
    <location>
        <begin position="435"/>
        <end position="530"/>
    </location>
</feature>
<keyword evidence="5" id="KW-0479">Metal-binding</keyword>
<sequence>MARLPITEQRRKLKKLLLLQQTTNNMLVLLFALYYVLICSYLRDNVRHIKTKEEKRVNRMRWMCRLTMDCDSACISQLRMDRATFRILCDMVANIGGLKPTKNTSIEEVVAMFIYTLAHHKKSRTISLLFYRSTEIVSRQFHQVLNAILKLYPILLKKPEPITQDCQDEKWKCFQGCLGALDGTLIKVTPPTEDKPRYRTRKGCISTNVLGVCCPNMQFIYVLPGWEGSTHDGRVLRDAISRPHGLRVPRGCYYLVDSGYCNANGFLVPYRGQRYHLKEFDGHRLETPEEYFNMKHSKARNVIERCFGLLKGRWKILASPSFFSIQTQIRIIMACCLMHNLIRKFMSFDPQESLIANEEEKSDGGSDNEEVEYITQINPSNEWSSFRNNMATNMYNTWSTRPSGNVILLDIIRFIYWMTTITPSIARGRGKNKQYWTDEKVEVLVDALIELASDPLWKVDTGFKNGYMVQIHKMVLGKFPSFNKAVIPHIESKIKYLKTKYNPLSEMCMQSGCQWDDVEHKINCEKQWFDEWCLTHPIAVGLRDFKFPYLRKLDIVWGKDRVTGLSAEDVVDASMDANWQKNLNVSSSSDNEEEPVLDILSQGSPSSSSCNNGSKKRKKLSPRRESFYKKKKAATPQQTIDLRLDNFTNKFEVICDQMTTQYATITNALIAESKPESIGGEKMQEVIAELLNIVLDFYLVLVNITTLMSPIVEDKQLVQVSNSPLYKVERKLGKGGFGQVYVGRRISPASTSDRTTGSSAVEVALKFEHRTSKGCNYGPPYEWQVYKMYVEMVACIAIKAISILENMNSKG</sequence>
<proteinExistence type="inferred from homology"/>
<evidence type="ECO:0000313" key="14">
    <source>
        <dbReference type="Proteomes" id="UP000734854"/>
    </source>
</evidence>
<dbReference type="InterPro" id="IPR058353">
    <property type="entry name" value="DUF8040"/>
</dbReference>
<evidence type="ECO:0000256" key="9">
    <source>
        <dbReference type="SAM" id="Phobius"/>
    </source>
</evidence>
<dbReference type="AlphaFoldDB" id="A0A8J5LZB8"/>
<organism evidence="13 14">
    <name type="scientific">Zingiber officinale</name>
    <name type="common">Ginger</name>
    <name type="synonym">Amomum zingiber</name>
    <dbReference type="NCBI Taxonomy" id="94328"/>
    <lineage>
        <taxon>Eukaryota</taxon>
        <taxon>Viridiplantae</taxon>
        <taxon>Streptophyta</taxon>
        <taxon>Embryophyta</taxon>
        <taxon>Tracheophyta</taxon>
        <taxon>Spermatophyta</taxon>
        <taxon>Magnoliopsida</taxon>
        <taxon>Liliopsida</taxon>
        <taxon>Zingiberales</taxon>
        <taxon>Zingiberaceae</taxon>
        <taxon>Zingiber</taxon>
    </lineage>
</organism>
<dbReference type="Pfam" id="PF26138">
    <property type="entry name" value="DUF8040"/>
    <property type="match status" value="1"/>
</dbReference>
<gene>
    <name evidence="13" type="ORF">ZIOFF_002711</name>
</gene>
<feature type="region of interest" description="Disordered" evidence="8">
    <location>
        <begin position="584"/>
        <end position="632"/>
    </location>
</feature>
<dbReference type="GO" id="GO:0046872">
    <property type="term" value="F:metal ion binding"/>
    <property type="evidence" value="ECO:0007669"/>
    <property type="project" value="UniProtKB-KW"/>
</dbReference>
<evidence type="ECO:0000256" key="7">
    <source>
        <dbReference type="ARBA" id="ARBA00023242"/>
    </source>
</evidence>